<keyword evidence="1" id="KW-0347">Helicase</keyword>
<keyword evidence="1" id="KW-0233">DNA recombination</keyword>
<comment type="catalytic activity">
    <reaction evidence="1">
        <text>ATP + H2O = ADP + phosphate + H(+)</text>
        <dbReference type="Rhea" id="RHEA:13065"/>
        <dbReference type="ChEBI" id="CHEBI:15377"/>
        <dbReference type="ChEBI" id="CHEBI:15378"/>
        <dbReference type="ChEBI" id="CHEBI:30616"/>
        <dbReference type="ChEBI" id="CHEBI:43474"/>
        <dbReference type="ChEBI" id="CHEBI:456216"/>
        <dbReference type="EC" id="5.6.2.3"/>
    </reaction>
</comment>
<protein>
    <recommendedName>
        <fullName evidence="1">ATP-dependent DNA helicase</fullName>
        <ecNumber evidence="1">5.6.2.3</ecNumber>
    </recommendedName>
</protein>
<dbReference type="InterPro" id="IPR027417">
    <property type="entry name" value="P-loop_NTPase"/>
</dbReference>
<gene>
    <name evidence="3" type="ORF">CGOC_LOCUS8759</name>
</gene>
<dbReference type="InterPro" id="IPR010285">
    <property type="entry name" value="DNA_helicase_pif1-like_DEAD"/>
</dbReference>
<dbReference type="GO" id="GO:0016887">
    <property type="term" value="F:ATP hydrolysis activity"/>
    <property type="evidence" value="ECO:0007669"/>
    <property type="project" value="RHEA"/>
</dbReference>
<sequence length="187" mass="20475">MVFVYGKAGCGKTFTFNVLIHELEKRNLSIIAVASTGIAATLLENENRGQPFGGCEGFWRGLVPVSTRIPGASKMDTINESFKASYVWNELEVYVLDEDMRLCAGVDSHAAWLRAVGEGTNLIVNGMEVEIPIKMCMESEDEVISCMYTEDIVANPKLVGSLALLTVRIADALELNEVVLKMAPEKL</sequence>
<evidence type="ECO:0000313" key="3">
    <source>
        <dbReference type="EMBL" id="VDN20175.1"/>
    </source>
</evidence>
<dbReference type="PANTHER" id="PTHR10492">
    <property type="match status" value="1"/>
</dbReference>
<keyword evidence="1" id="KW-0547">Nucleotide-binding</keyword>
<dbReference type="GO" id="GO:0006310">
    <property type="term" value="P:DNA recombination"/>
    <property type="evidence" value="ECO:0007669"/>
    <property type="project" value="UniProtKB-KW"/>
</dbReference>
<keyword evidence="1" id="KW-0378">Hydrolase</keyword>
<keyword evidence="4" id="KW-1185">Reference proteome</keyword>
<dbReference type="EC" id="5.6.2.3" evidence="1"/>
<keyword evidence="1" id="KW-0227">DNA damage</keyword>
<dbReference type="GO" id="GO:0006281">
    <property type="term" value="P:DNA repair"/>
    <property type="evidence" value="ECO:0007669"/>
    <property type="project" value="UniProtKB-KW"/>
</dbReference>
<dbReference type="Proteomes" id="UP000271889">
    <property type="component" value="Unassembled WGS sequence"/>
</dbReference>
<evidence type="ECO:0000256" key="1">
    <source>
        <dbReference type="RuleBase" id="RU363044"/>
    </source>
</evidence>
<dbReference type="GO" id="GO:0005524">
    <property type="term" value="F:ATP binding"/>
    <property type="evidence" value="ECO:0007669"/>
    <property type="project" value="UniProtKB-KW"/>
</dbReference>
<organism evidence="3 4">
    <name type="scientific">Cylicostephanus goldi</name>
    <name type="common">Nematode worm</name>
    <dbReference type="NCBI Taxonomy" id="71465"/>
    <lineage>
        <taxon>Eukaryota</taxon>
        <taxon>Metazoa</taxon>
        <taxon>Ecdysozoa</taxon>
        <taxon>Nematoda</taxon>
        <taxon>Chromadorea</taxon>
        <taxon>Rhabditida</taxon>
        <taxon>Rhabditina</taxon>
        <taxon>Rhabditomorpha</taxon>
        <taxon>Strongyloidea</taxon>
        <taxon>Strongylidae</taxon>
        <taxon>Cylicostephanus</taxon>
    </lineage>
</organism>
<feature type="domain" description="DNA helicase Pif1-like DEAD-box helicase" evidence="2">
    <location>
        <begin position="2"/>
        <end position="45"/>
    </location>
</feature>
<dbReference type="GO" id="GO:0000723">
    <property type="term" value="P:telomere maintenance"/>
    <property type="evidence" value="ECO:0007669"/>
    <property type="project" value="InterPro"/>
</dbReference>
<keyword evidence="1" id="KW-0067">ATP-binding</keyword>
<accession>A0A3P7LSW1</accession>
<reference evidence="3 4" key="1">
    <citation type="submission" date="2018-11" db="EMBL/GenBank/DDBJ databases">
        <authorList>
            <consortium name="Pathogen Informatics"/>
        </authorList>
    </citation>
    <scope>NUCLEOTIDE SEQUENCE [LARGE SCALE GENOMIC DNA]</scope>
</reference>
<dbReference type="EMBL" id="UYRV01104868">
    <property type="protein sequence ID" value="VDN20175.1"/>
    <property type="molecule type" value="Genomic_DNA"/>
</dbReference>
<dbReference type="AlphaFoldDB" id="A0A3P7LSW1"/>
<comment type="cofactor">
    <cofactor evidence="1">
        <name>Mg(2+)</name>
        <dbReference type="ChEBI" id="CHEBI:18420"/>
    </cofactor>
</comment>
<evidence type="ECO:0000259" key="2">
    <source>
        <dbReference type="Pfam" id="PF05970"/>
    </source>
</evidence>
<dbReference type="SUPFAM" id="SSF52540">
    <property type="entry name" value="P-loop containing nucleoside triphosphate hydrolases"/>
    <property type="match status" value="1"/>
</dbReference>
<evidence type="ECO:0000313" key="4">
    <source>
        <dbReference type="Proteomes" id="UP000271889"/>
    </source>
</evidence>
<comment type="similarity">
    <text evidence="1">Belongs to the helicase family.</text>
</comment>
<dbReference type="Gene3D" id="3.40.50.300">
    <property type="entry name" value="P-loop containing nucleotide triphosphate hydrolases"/>
    <property type="match status" value="1"/>
</dbReference>
<dbReference type="OrthoDB" id="6615588at2759"/>
<name>A0A3P7LSW1_CYLGO</name>
<proteinExistence type="inferred from homology"/>
<dbReference type="PANTHER" id="PTHR10492:SF57">
    <property type="entry name" value="ATP-DEPENDENT DNA HELICASE"/>
    <property type="match status" value="1"/>
</dbReference>
<keyword evidence="1" id="KW-0234">DNA repair</keyword>
<dbReference type="GO" id="GO:0043139">
    <property type="term" value="F:5'-3' DNA helicase activity"/>
    <property type="evidence" value="ECO:0007669"/>
    <property type="project" value="UniProtKB-EC"/>
</dbReference>
<dbReference type="Pfam" id="PF05970">
    <property type="entry name" value="PIF1"/>
    <property type="match status" value="1"/>
</dbReference>